<dbReference type="Proteomes" id="UP000824005">
    <property type="component" value="Unassembled WGS sequence"/>
</dbReference>
<comment type="caution">
    <text evidence="7">The sequence shown here is derived from an EMBL/GenBank/DDBJ whole genome shotgun (WGS) entry which is preliminary data.</text>
</comment>
<protein>
    <recommendedName>
        <fullName evidence="5">Acyl-CoA synthetase</fullName>
    </recommendedName>
</protein>
<dbReference type="InterPro" id="IPR020845">
    <property type="entry name" value="AMP-binding_CS"/>
</dbReference>
<dbReference type="GO" id="GO:0004467">
    <property type="term" value="F:long-chain fatty acid-CoA ligase activity"/>
    <property type="evidence" value="ECO:0007669"/>
    <property type="project" value="TreeGrafter"/>
</dbReference>
<dbReference type="PANTHER" id="PTHR43272">
    <property type="entry name" value="LONG-CHAIN-FATTY-ACID--COA LIGASE"/>
    <property type="match status" value="1"/>
</dbReference>
<dbReference type="CDD" id="cd05907">
    <property type="entry name" value="VL_LC_FACS_like"/>
    <property type="match status" value="1"/>
</dbReference>
<gene>
    <name evidence="7" type="ORF">H9830_15440</name>
</gene>
<dbReference type="InterPro" id="IPR042099">
    <property type="entry name" value="ANL_N_sf"/>
</dbReference>
<dbReference type="InterPro" id="IPR000873">
    <property type="entry name" value="AMP-dep_synth/lig_dom"/>
</dbReference>
<dbReference type="Pfam" id="PF00501">
    <property type="entry name" value="AMP-binding"/>
    <property type="match status" value="1"/>
</dbReference>
<keyword evidence="2" id="KW-0436">Ligase</keyword>
<dbReference type="Pfam" id="PF23562">
    <property type="entry name" value="AMP-binding_C_3"/>
    <property type="match status" value="1"/>
</dbReference>
<dbReference type="GO" id="GO:0016020">
    <property type="term" value="C:membrane"/>
    <property type="evidence" value="ECO:0007669"/>
    <property type="project" value="TreeGrafter"/>
</dbReference>
<evidence type="ECO:0000313" key="8">
    <source>
        <dbReference type="Proteomes" id="UP000824005"/>
    </source>
</evidence>
<comment type="similarity">
    <text evidence="1">Belongs to the ATP-dependent AMP-binding enzyme family.</text>
</comment>
<evidence type="ECO:0000256" key="4">
    <source>
        <dbReference type="ARBA" id="ARBA00023098"/>
    </source>
</evidence>
<name>A0A9D1YXN6_9MICO</name>
<reference evidence="7" key="2">
    <citation type="submission" date="2021-04" db="EMBL/GenBank/DDBJ databases">
        <authorList>
            <person name="Gilroy R."/>
        </authorList>
    </citation>
    <scope>NUCLEOTIDE SEQUENCE</scope>
    <source>
        <strain evidence="7">ChiGjej1B1-98</strain>
    </source>
</reference>
<evidence type="ECO:0000313" key="7">
    <source>
        <dbReference type="EMBL" id="HIY67658.1"/>
    </source>
</evidence>
<evidence type="ECO:0000259" key="6">
    <source>
        <dbReference type="Pfam" id="PF00501"/>
    </source>
</evidence>
<proteinExistence type="inferred from homology"/>
<dbReference type="Gene3D" id="3.40.50.12780">
    <property type="entry name" value="N-terminal domain of ligase-like"/>
    <property type="match status" value="1"/>
</dbReference>
<keyword evidence="4" id="KW-0443">Lipid metabolism</keyword>
<dbReference type="PROSITE" id="PS00455">
    <property type="entry name" value="AMP_BINDING"/>
    <property type="match status" value="1"/>
</dbReference>
<evidence type="ECO:0000256" key="5">
    <source>
        <dbReference type="ARBA" id="ARBA00032875"/>
    </source>
</evidence>
<accession>A0A9D1YXN6</accession>
<keyword evidence="3" id="KW-0276">Fatty acid metabolism</keyword>
<evidence type="ECO:0000256" key="3">
    <source>
        <dbReference type="ARBA" id="ARBA00022832"/>
    </source>
</evidence>
<reference evidence="7" key="1">
    <citation type="journal article" date="2021" name="PeerJ">
        <title>Extensive microbial diversity within the chicken gut microbiome revealed by metagenomics and culture.</title>
        <authorList>
            <person name="Gilroy R."/>
            <person name="Ravi A."/>
            <person name="Getino M."/>
            <person name="Pursley I."/>
            <person name="Horton D.L."/>
            <person name="Alikhan N.F."/>
            <person name="Baker D."/>
            <person name="Gharbi K."/>
            <person name="Hall N."/>
            <person name="Watson M."/>
            <person name="Adriaenssens E.M."/>
            <person name="Foster-Nyarko E."/>
            <person name="Jarju S."/>
            <person name="Secka A."/>
            <person name="Antonio M."/>
            <person name="Oren A."/>
            <person name="Chaudhuri R.R."/>
            <person name="La Ragione R."/>
            <person name="Hildebrand F."/>
            <person name="Pallen M.J."/>
        </authorList>
    </citation>
    <scope>NUCLEOTIDE SEQUENCE</scope>
    <source>
        <strain evidence="7">ChiGjej1B1-98</strain>
    </source>
</reference>
<dbReference type="AlphaFoldDB" id="A0A9D1YXN6"/>
<dbReference type="PANTHER" id="PTHR43272:SF32">
    <property type="entry name" value="AMP-DEPENDENT SYNTHETASE_LIGASE DOMAIN-CONTAINING PROTEIN"/>
    <property type="match status" value="1"/>
</dbReference>
<dbReference type="SUPFAM" id="SSF56801">
    <property type="entry name" value="Acetyl-CoA synthetase-like"/>
    <property type="match status" value="1"/>
</dbReference>
<evidence type="ECO:0000256" key="1">
    <source>
        <dbReference type="ARBA" id="ARBA00006432"/>
    </source>
</evidence>
<evidence type="ECO:0000256" key="2">
    <source>
        <dbReference type="ARBA" id="ARBA00022598"/>
    </source>
</evidence>
<dbReference type="EMBL" id="DXDC01000468">
    <property type="protein sequence ID" value="HIY67658.1"/>
    <property type="molecule type" value="Genomic_DNA"/>
</dbReference>
<feature type="domain" description="AMP-dependent synthetase/ligase" evidence="6">
    <location>
        <begin position="26"/>
        <end position="417"/>
    </location>
</feature>
<organism evidence="7 8">
    <name type="scientific">Candidatus Agrococcus pullicola</name>
    <dbReference type="NCBI Taxonomy" id="2838429"/>
    <lineage>
        <taxon>Bacteria</taxon>
        <taxon>Bacillati</taxon>
        <taxon>Actinomycetota</taxon>
        <taxon>Actinomycetes</taxon>
        <taxon>Micrococcales</taxon>
        <taxon>Microbacteriaceae</taxon>
        <taxon>Agrococcus</taxon>
    </lineage>
</organism>
<sequence length="609" mass="66449">MSDKDVRPAVVKADPNANIADLLRIRVEQSPNAPLFAVPEGDGWRDITSTEFEQRVIAVAKGLIAAGVQPGDHVSLMSKVRYEWSVVDFAIHYAGAIMVPIYETSSPSQMEWIITDGNTQWVIVENDELAGRYQDIPEASVANIRHEPWIIENGGLDALAELGADVTDEDVEQRRTRAVSTDVGTIIYTSGSTGRPKGVVLTHANFVELSRNAAVDLKEVVEPGASTLLFVTLAHVFARFISVLAVHAGVKVGHQPDTTKLVESLGTFQPTFLLAVPRVFEKVYNVSEQKAAAGGKDKIFRRAAHVAVEHSKALDAGKVPFGLKMRFKLFDILVYGKLKKAMGGRVKYAVSGSAPLGLFLGHFYRSLGIRILEGYGLTETTAPVSVNVPGNFKIGTVGPALPGTGLRIAEDGEVEAKGIPVFKEYWNNAEETQKVFTDDGWFRTGDLGELDSEGYLKITGRKKELIITAGGKNVSPTQIEDPIRANLLVDQVVVVGEQKPYVSALVTLDREMLPKWLANNGLDENMSIEEAMANERIIEELKSAVRRGNQAVSRAESVRRFVILPDVFTEATGHLTPKMSIKRANIVADFAEQIDAMYDKENPSGISMG</sequence>